<sequence length="151" mass="15735">MLLRPHLLICALSLGSAAPVAAQQAVPAAPRTVAGASKFIQDMLTRGTAVAKPWPGFVRSSRITSVGVKGGCLVTLTLADKSALSVKLDQVVAIRPLYSANAPQASVEIKGGAQPYEGLDIFVGDNDAVRRVGDALEFMRQSCDPSAKTGF</sequence>
<evidence type="ECO:0000313" key="2">
    <source>
        <dbReference type="Proteomes" id="UP000078460"/>
    </source>
</evidence>
<dbReference type="KEGG" id="smy:BJP26_15245"/>
<dbReference type="RefSeq" id="WP_037569531.1">
    <property type="nucleotide sequence ID" value="NZ_CP017578.1"/>
</dbReference>
<proteinExistence type="predicted"/>
<dbReference type="AlphaFoldDB" id="A0A175Y5X8"/>
<accession>A0A175Y5X8</accession>
<dbReference type="OrthoDB" id="7475678at2"/>
<dbReference type="EMBL" id="LQCK02000010">
    <property type="protein sequence ID" value="KZB95835.1"/>
    <property type="molecule type" value="Genomic_DNA"/>
</dbReference>
<reference evidence="1" key="1">
    <citation type="submission" date="2016-03" db="EMBL/GenBank/DDBJ databases">
        <title>Sphingomonas melonis TY, whole genome shotgun sequencing.</title>
        <authorList>
            <person name="Wang H."/>
            <person name="Zhu P."/>
        </authorList>
    </citation>
    <scope>NUCLEOTIDE SEQUENCE [LARGE SCALE GENOMIC DNA]</scope>
    <source>
        <strain evidence="1">TY</strain>
    </source>
</reference>
<gene>
    <name evidence="1" type="ORF">AVM11_16240</name>
</gene>
<evidence type="ECO:0000313" key="1">
    <source>
        <dbReference type="EMBL" id="KZB95835.1"/>
    </source>
</evidence>
<name>A0A175Y5X8_9SPHN</name>
<dbReference type="Proteomes" id="UP000078460">
    <property type="component" value="Unassembled WGS sequence"/>
</dbReference>
<organism evidence="1 2">
    <name type="scientific">Sphingomonas melonis TY</name>
    <dbReference type="NCBI Taxonomy" id="621456"/>
    <lineage>
        <taxon>Bacteria</taxon>
        <taxon>Pseudomonadati</taxon>
        <taxon>Pseudomonadota</taxon>
        <taxon>Alphaproteobacteria</taxon>
        <taxon>Sphingomonadales</taxon>
        <taxon>Sphingomonadaceae</taxon>
        <taxon>Sphingomonas</taxon>
    </lineage>
</organism>
<keyword evidence="2" id="KW-1185">Reference proteome</keyword>
<comment type="caution">
    <text evidence="1">The sequence shown here is derived from an EMBL/GenBank/DDBJ whole genome shotgun (WGS) entry which is preliminary data.</text>
</comment>
<protein>
    <submittedName>
        <fullName evidence="1">Uncharacterized protein</fullName>
    </submittedName>
</protein>